<accession>A0AA48L1D7</accession>
<keyword evidence="1" id="KW-1133">Transmembrane helix</keyword>
<gene>
    <name evidence="3" type="ORF">RsTaC01_0420</name>
</gene>
<keyword evidence="1" id="KW-0812">Transmembrane</keyword>
<dbReference type="Proteomes" id="UP001335720">
    <property type="component" value="Chromosome"/>
</dbReference>
<protein>
    <submittedName>
        <fullName evidence="3">Macro domain-containing protein</fullName>
    </submittedName>
</protein>
<dbReference type="Pfam" id="PF01661">
    <property type="entry name" value="Macro"/>
    <property type="match status" value="1"/>
</dbReference>
<dbReference type="InterPro" id="IPR043472">
    <property type="entry name" value="Macro_dom-like"/>
</dbReference>
<keyword evidence="1" id="KW-0472">Membrane</keyword>
<feature type="transmembrane region" description="Helical" evidence="1">
    <location>
        <begin position="42"/>
        <end position="64"/>
    </location>
</feature>
<name>A0AA48L1D7_9FIRM</name>
<feature type="transmembrane region" description="Helical" evidence="1">
    <location>
        <begin position="12"/>
        <end position="30"/>
    </location>
</feature>
<dbReference type="InterPro" id="IPR002589">
    <property type="entry name" value="Macro_dom"/>
</dbReference>
<dbReference type="PANTHER" id="PTHR11106">
    <property type="entry name" value="GANGLIOSIDE INDUCED DIFFERENTIATION ASSOCIATED PROTEIN 2-RELATED"/>
    <property type="match status" value="1"/>
</dbReference>
<sequence length="295" mass="33183">MMIDLNNRFYFRAFNLFLAAMLFQNCIIGHKKFTYLNRKENILVGTIGTVTFLTFFGLILNGVIGNNGSSIPLSDNRLKNIQSNNNIKKTAYKIGNTTLIISMDEIQSSKADCVAYAANPYLQSGGGTAGHIWNVANKDNRLKKEIDKKYPKIRNKVRCETGSVAVTSGGSMPDVKYIFHAVPPDNRKNGSYDCPGRIWENDGQLLFSLCCLNCLIEATKLECKTLAMCIFGIGIYNCPSEPAIKILIETIKNFKMNHTKNNLEEITIVTYRNEKNFRILDKTCQEEGFSKILTK</sequence>
<feature type="domain" description="Macro" evidence="2">
    <location>
        <begin position="86"/>
        <end position="288"/>
    </location>
</feature>
<evidence type="ECO:0000313" key="3">
    <source>
        <dbReference type="EMBL" id="BED92610.1"/>
    </source>
</evidence>
<reference evidence="3" key="1">
    <citation type="journal article" date="2023" name="ISME J.">
        <title>Emergence of putative energy parasites within Clostridia revealed by genome analysis of a novel endosymbiotic clade.</title>
        <authorList>
            <person name="Takahashi K."/>
            <person name="Kuwahara H."/>
            <person name="Horikawa Y."/>
            <person name="Izawa K."/>
            <person name="Kato D."/>
            <person name="Inagaki T."/>
            <person name="Yuki M."/>
            <person name="Ohkuma M."/>
            <person name="Hongoh Y."/>
        </authorList>
    </citation>
    <scope>NUCLEOTIDE SEQUENCE</scope>
    <source>
        <strain evidence="3">RsTa-C01</strain>
    </source>
</reference>
<evidence type="ECO:0000256" key="1">
    <source>
        <dbReference type="SAM" id="Phobius"/>
    </source>
</evidence>
<evidence type="ECO:0000259" key="2">
    <source>
        <dbReference type="PROSITE" id="PS51154"/>
    </source>
</evidence>
<dbReference type="EMBL" id="AP027925">
    <property type="protein sequence ID" value="BED92610.1"/>
    <property type="molecule type" value="Genomic_DNA"/>
</dbReference>
<dbReference type="SMART" id="SM00506">
    <property type="entry name" value="A1pp"/>
    <property type="match status" value="1"/>
</dbReference>
<dbReference type="AlphaFoldDB" id="A0AA48L1D7"/>
<dbReference type="SUPFAM" id="SSF52949">
    <property type="entry name" value="Macro domain-like"/>
    <property type="match status" value="1"/>
</dbReference>
<dbReference type="PROSITE" id="PS51154">
    <property type="entry name" value="MACRO"/>
    <property type="match status" value="1"/>
</dbReference>
<organism evidence="3">
    <name type="scientific">Candidatus Paraimprobicoccus trichonymphae</name>
    <dbReference type="NCBI Taxonomy" id="3033793"/>
    <lineage>
        <taxon>Bacteria</taxon>
        <taxon>Bacillati</taxon>
        <taxon>Bacillota</taxon>
        <taxon>Clostridia</taxon>
        <taxon>Candidatus Paraimprobicoccus</taxon>
    </lineage>
</organism>
<dbReference type="KEGG" id="ptrh:RsTaC01_0420"/>
<dbReference type="Gene3D" id="3.40.220.10">
    <property type="entry name" value="Leucine Aminopeptidase, subunit E, domain 1"/>
    <property type="match status" value="1"/>
</dbReference>
<proteinExistence type="predicted"/>